<evidence type="ECO:0000256" key="1">
    <source>
        <dbReference type="SAM" id="MobiDB-lite"/>
    </source>
</evidence>
<protein>
    <submittedName>
        <fullName evidence="2">Uncharacterized protein</fullName>
    </submittedName>
</protein>
<gene>
    <name evidence="2" type="ORF">FIBSPDRAFT_1044174</name>
</gene>
<feature type="region of interest" description="Disordered" evidence="1">
    <location>
        <begin position="112"/>
        <end position="137"/>
    </location>
</feature>
<accession>A0A166K1N3</accession>
<dbReference type="STRING" id="436010.A0A166K1N3"/>
<proteinExistence type="predicted"/>
<keyword evidence="3" id="KW-1185">Reference proteome</keyword>
<reference evidence="2 3" key="1">
    <citation type="journal article" date="2016" name="Mol. Biol. Evol.">
        <title>Comparative Genomics of Early-Diverging Mushroom-Forming Fungi Provides Insights into the Origins of Lignocellulose Decay Capabilities.</title>
        <authorList>
            <person name="Nagy L.G."/>
            <person name="Riley R."/>
            <person name="Tritt A."/>
            <person name="Adam C."/>
            <person name="Daum C."/>
            <person name="Floudas D."/>
            <person name="Sun H."/>
            <person name="Yadav J.S."/>
            <person name="Pangilinan J."/>
            <person name="Larsson K.H."/>
            <person name="Matsuura K."/>
            <person name="Barry K."/>
            <person name="Labutti K."/>
            <person name="Kuo R."/>
            <person name="Ohm R.A."/>
            <person name="Bhattacharya S.S."/>
            <person name="Shirouzu T."/>
            <person name="Yoshinaga Y."/>
            <person name="Martin F.M."/>
            <person name="Grigoriev I.V."/>
            <person name="Hibbett D.S."/>
        </authorList>
    </citation>
    <scope>NUCLEOTIDE SEQUENCE [LARGE SCALE GENOMIC DNA]</scope>
    <source>
        <strain evidence="2 3">CBS 109695</strain>
    </source>
</reference>
<evidence type="ECO:0000313" key="3">
    <source>
        <dbReference type="Proteomes" id="UP000076532"/>
    </source>
</evidence>
<evidence type="ECO:0000313" key="2">
    <source>
        <dbReference type="EMBL" id="KZP21430.1"/>
    </source>
</evidence>
<dbReference type="OrthoDB" id="2571149at2759"/>
<sequence length="160" mass="18444">MHAHAELLKGHKWLDTFQKPRRGDTKLQHILARYEQILHAKQENERWNDRLREQPQTHHDRAYLRPSPFNRALPRLKPQAIHIGYDPPAAQSTDGTTMESVYALQHKQRVEPLKAKYNDPSNVPTGRSASPPPYTPELLTSRWRRQAPPADVVAKLSNVA</sequence>
<name>A0A166K1N3_9AGAM</name>
<dbReference type="Proteomes" id="UP000076532">
    <property type="component" value="Unassembled WGS sequence"/>
</dbReference>
<organism evidence="2 3">
    <name type="scientific">Athelia psychrophila</name>
    <dbReference type="NCBI Taxonomy" id="1759441"/>
    <lineage>
        <taxon>Eukaryota</taxon>
        <taxon>Fungi</taxon>
        <taxon>Dikarya</taxon>
        <taxon>Basidiomycota</taxon>
        <taxon>Agaricomycotina</taxon>
        <taxon>Agaricomycetes</taxon>
        <taxon>Agaricomycetidae</taxon>
        <taxon>Atheliales</taxon>
        <taxon>Atheliaceae</taxon>
        <taxon>Athelia</taxon>
    </lineage>
</organism>
<dbReference type="AlphaFoldDB" id="A0A166K1N3"/>
<dbReference type="EMBL" id="KV417547">
    <property type="protein sequence ID" value="KZP21430.1"/>
    <property type="molecule type" value="Genomic_DNA"/>
</dbReference>
<feature type="compositionally biased region" description="Polar residues" evidence="1">
    <location>
        <begin position="119"/>
        <end position="128"/>
    </location>
</feature>